<organism evidence="2 3">
    <name type="scientific">Lentibacillus halophilus</name>
    <dbReference type="NCBI Taxonomy" id="295065"/>
    <lineage>
        <taxon>Bacteria</taxon>
        <taxon>Bacillati</taxon>
        <taxon>Bacillota</taxon>
        <taxon>Bacilli</taxon>
        <taxon>Bacillales</taxon>
        <taxon>Bacillaceae</taxon>
        <taxon>Lentibacillus</taxon>
    </lineage>
</organism>
<reference evidence="2 3" key="1">
    <citation type="journal article" date="2019" name="Int. J. Syst. Evol. Microbiol.">
        <title>The Global Catalogue of Microorganisms (GCM) 10K type strain sequencing project: providing services to taxonomists for standard genome sequencing and annotation.</title>
        <authorList>
            <consortium name="The Broad Institute Genomics Platform"/>
            <consortium name="The Broad Institute Genome Sequencing Center for Infectious Disease"/>
            <person name="Wu L."/>
            <person name="Ma J."/>
        </authorList>
    </citation>
    <scope>NUCLEOTIDE SEQUENCE [LARGE SCALE GENOMIC DNA]</scope>
    <source>
        <strain evidence="2 3">JCM 12149</strain>
    </source>
</reference>
<keyword evidence="1" id="KW-0472">Membrane</keyword>
<name>A0ABN0Z3A9_9BACI</name>
<accession>A0ABN0Z3A9</accession>
<dbReference type="RefSeq" id="WP_425542329.1">
    <property type="nucleotide sequence ID" value="NZ_BAAADM010000007.1"/>
</dbReference>
<evidence type="ECO:0000256" key="1">
    <source>
        <dbReference type="SAM" id="Phobius"/>
    </source>
</evidence>
<proteinExistence type="predicted"/>
<gene>
    <name evidence="2" type="ORF">GCM10008983_03720</name>
</gene>
<evidence type="ECO:0008006" key="4">
    <source>
        <dbReference type="Google" id="ProtNLM"/>
    </source>
</evidence>
<keyword evidence="1" id="KW-1133">Transmembrane helix</keyword>
<sequence>MMETIYIIIVTGLIALFFVSLFLYINRSSRNSSVRKNETVNNGEKLNKIIEQNEKIISLLEKNQ</sequence>
<feature type="transmembrane region" description="Helical" evidence="1">
    <location>
        <begin position="6"/>
        <end position="25"/>
    </location>
</feature>
<evidence type="ECO:0000313" key="2">
    <source>
        <dbReference type="EMBL" id="GAA0430561.1"/>
    </source>
</evidence>
<evidence type="ECO:0000313" key="3">
    <source>
        <dbReference type="Proteomes" id="UP001501459"/>
    </source>
</evidence>
<comment type="caution">
    <text evidence="2">The sequence shown here is derived from an EMBL/GenBank/DDBJ whole genome shotgun (WGS) entry which is preliminary data.</text>
</comment>
<dbReference type="EMBL" id="BAAADM010000007">
    <property type="protein sequence ID" value="GAA0430561.1"/>
    <property type="molecule type" value="Genomic_DNA"/>
</dbReference>
<protein>
    <recommendedName>
        <fullName evidence="4">BhlA holin family protein</fullName>
    </recommendedName>
</protein>
<keyword evidence="1" id="KW-0812">Transmembrane</keyword>
<dbReference type="Proteomes" id="UP001501459">
    <property type="component" value="Unassembled WGS sequence"/>
</dbReference>
<dbReference type="Pfam" id="PF13314">
    <property type="entry name" value="DUF4083"/>
    <property type="match status" value="1"/>
</dbReference>
<dbReference type="InterPro" id="IPR025143">
    <property type="entry name" value="DUF4083"/>
</dbReference>
<keyword evidence="3" id="KW-1185">Reference proteome</keyword>